<evidence type="ECO:0000313" key="2">
    <source>
        <dbReference type="EMBL" id="KKL53532.1"/>
    </source>
</evidence>
<dbReference type="SUPFAM" id="SSF102405">
    <property type="entry name" value="MCP/YpsA-like"/>
    <property type="match status" value="1"/>
</dbReference>
<reference evidence="2" key="1">
    <citation type="journal article" date="2015" name="Nature">
        <title>Complex archaea that bridge the gap between prokaryotes and eukaryotes.</title>
        <authorList>
            <person name="Spang A."/>
            <person name="Saw J.H."/>
            <person name="Jorgensen S.L."/>
            <person name="Zaremba-Niedzwiedzka K."/>
            <person name="Martijn J."/>
            <person name="Lind A.E."/>
            <person name="van Eijk R."/>
            <person name="Schleper C."/>
            <person name="Guy L."/>
            <person name="Ettema T.J."/>
        </authorList>
    </citation>
    <scope>NUCLEOTIDE SEQUENCE</scope>
</reference>
<dbReference type="InterPro" id="IPR019627">
    <property type="entry name" value="YAcAr"/>
</dbReference>
<protein>
    <recommendedName>
        <fullName evidence="1">YspA cpYpsA-related SLOG domain-containing protein</fullName>
    </recommendedName>
</protein>
<name>A0A0F9FR28_9ZZZZ</name>
<dbReference type="EMBL" id="LAZR01031513">
    <property type="protein sequence ID" value="KKL53532.1"/>
    <property type="molecule type" value="Genomic_DNA"/>
</dbReference>
<dbReference type="Gene3D" id="3.40.50.450">
    <property type="match status" value="1"/>
</dbReference>
<comment type="caution">
    <text evidence="2">The sequence shown here is derived from an EMBL/GenBank/DDBJ whole genome shotgun (WGS) entry which is preliminary data.</text>
</comment>
<dbReference type="AlphaFoldDB" id="A0A0F9FR28"/>
<dbReference type="Pfam" id="PF10686">
    <property type="entry name" value="YAcAr"/>
    <property type="match status" value="1"/>
</dbReference>
<sequence length="134" mass="14786">MKVIIAGSRTILDYQLVSAVISNTLSKHNIQITEVVSGCAGGVDSLGEQWALANGIKVEPFPADWDDLTVPNALIRTNKYGKEYNARAGFQRNEAMAQYADVLIAIWDGESRGTKHMRDVAKDKNLAVYVYIIK</sequence>
<accession>A0A0F9FR28</accession>
<evidence type="ECO:0000259" key="1">
    <source>
        <dbReference type="Pfam" id="PF10686"/>
    </source>
</evidence>
<gene>
    <name evidence="2" type="ORF">LCGC14_2274470</name>
</gene>
<proteinExistence type="predicted"/>
<organism evidence="2">
    <name type="scientific">marine sediment metagenome</name>
    <dbReference type="NCBI Taxonomy" id="412755"/>
    <lineage>
        <taxon>unclassified sequences</taxon>
        <taxon>metagenomes</taxon>
        <taxon>ecological metagenomes</taxon>
    </lineage>
</organism>
<feature type="domain" description="YspA cpYpsA-related SLOG" evidence="1">
    <location>
        <begin position="1"/>
        <end position="66"/>
    </location>
</feature>